<name>A0A3B0VAQ6_9ZZZZ</name>
<evidence type="ECO:0000313" key="13">
    <source>
        <dbReference type="EMBL" id="VAW37343.1"/>
    </source>
</evidence>
<dbReference type="EMBL" id="UOEY01000040">
    <property type="protein sequence ID" value="VAW37343.1"/>
    <property type="molecule type" value="Genomic_DNA"/>
</dbReference>
<keyword evidence="6" id="KW-0067">ATP-binding</keyword>
<dbReference type="Pfam" id="PF00271">
    <property type="entry name" value="Helicase_C"/>
    <property type="match status" value="1"/>
</dbReference>
<dbReference type="InterPro" id="IPR027417">
    <property type="entry name" value="P-loop_NTPase"/>
</dbReference>
<dbReference type="GO" id="GO:0016787">
    <property type="term" value="F:hydrolase activity"/>
    <property type="evidence" value="ECO:0007669"/>
    <property type="project" value="UniProtKB-KW"/>
</dbReference>
<evidence type="ECO:0000256" key="1">
    <source>
        <dbReference type="ARBA" id="ARBA00005446"/>
    </source>
</evidence>
<dbReference type="Gene3D" id="3.40.50.300">
    <property type="entry name" value="P-loop containing nucleotide triphosphate hydrolases"/>
    <property type="match status" value="2"/>
</dbReference>
<keyword evidence="3" id="KW-0547">Nucleotide-binding</keyword>
<keyword evidence="8" id="KW-0413">Isomerase</keyword>
<keyword evidence="7" id="KW-0238">DNA-binding</keyword>
<evidence type="ECO:0000256" key="6">
    <source>
        <dbReference type="ARBA" id="ARBA00022840"/>
    </source>
</evidence>
<proteinExistence type="inferred from homology"/>
<accession>A0A3B0VAQ6</accession>
<evidence type="ECO:0000256" key="4">
    <source>
        <dbReference type="ARBA" id="ARBA00022801"/>
    </source>
</evidence>
<dbReference type="Pfam" id="PF16124">
    <property type="entry name" value="RecQ_Zn_bind"/>
    <property type="match status" value="1"/>
</dbReference>
<evidence type="ECO:0000256" key="8">
    <source>
        <dbReference type="ARBA" id="ARBA00023235"/>
    </source>
</evidence>
<dbReference type="GO" id="GO:0006310">
    <property type="term" value="P:DNA recombination"/>
    <property type="evidence" value="ECO:0007669"/>
    <property type="project" value="InterPro"/>
</dbReference>
<comment type="catalytic activity">
    <reaction evidence="9">
        <text>Couples ATP hydrolysis with the unwinding of duplex DNA by translocating in the 3'-5' direction.</text>
        <dbReference type="EC" id="5.6.2.4"/>
    </reaction>
</comment>
<keyword evidence="5 13" id="KW-0347">Helicase</keyword>
<dbReference type="AlphaFoldDB" id="A0A3B0VAQ6"/>
<gene>
    <name evidence="13" type="ORF">MNBD_DELTA04-1761</name>
</gene>
<feature type="domain" description="Helicase C-terminal" evidence="12">
    <location>
        <begin position="216"/>
        <end position="359"/>
    </location>
</feature>
<dbReference type="PROSITE" id="PS51192">
    <property type="entry name" value="HELICASE_ATP_BIND_1"/>
    <property type="match status" value="1"/>
</dbReference>
<evidence type="ECO:0000259" key="11">
    <source>
        <dbReference type="PROSITE" id="PS51192"/>
    </source>
</evidence>
<dbReference type="GO" id="GO:0043138">
    <property type="term" value="F:3'-5' DNA helicase activity"/>
    <property type="evidence" value="ECO:0007669"/>
    <property type="project" value="UniProtKB-EC"/>
</dbReference>
<dbReference type="GO" id="GO:0005524">
    <property type="term" value="F:ATP binding"/>
    <property type="evidence" value="ECO:0007669"/>
    <property type="project" value="UniProtKB-KW"/>
</dbReference>
<evidence type="ECO:0000256" key="9">
    <source>
        <dbReference type="ARBA" id="ARBA00034617"/>
    </source>
</evidence>
<protein>
    <recommendedName>
        <fullName evidence="10">DNA 3'-5' helicase</fullName>
        <ecNumber evidence="10">5.6.2.4</ecNumber>
    </recommendedName>
</protein>
<dbReference type="NCBIfam" id="TIGR00614">
    <property type="entry name" value="recQ_fam"/>
    <property type="match status" value="1"/>
</dbReference>
<feature type="domain" description="Helicase ATP-binding" evidence="11">
    <location>
        <begin position="24"/>
        <end position="192"/>
    </location>
</feature>
<dbReference type="FunFam" id="3.40.50.300:FF:001389">
    <property type="entry name" value="ATP-dependent DNA helicase RecQ"/>
    <property type="match status" value="1"/>
</dbReference>
<dbReference type="SMART" id="SM00490">
    <property type="entry name" value="HELICc"/>
    <property type="match status" value="1"/>
</dbReference>
<dbReference type="GO" id="GO:0046872">
    <property type="term" value="F:metal ion binding"/>
    <property type="evidence" value="ECO:0007669"/>
    <property type="project" value="UniProtKB-KW"/>
</dbReference>
<evidence type="ECO:0000256" key="10">
    <source>
        <dbReference type="ARBA" id="ARBA00034808"/>
    </source>
</evidence>
<dbReference type="GO" id="GO:0003677">
    <property type="term" value="F:DNA binding"/>
    <property type="evidence" value="ECO:0007669"/>
    <property type="project" value="UniProtKB-KW"/>
</dbReference>
<dbReference type="SMART" id="SM00487">
    <property type="entry name" value="DEXDc"/>
    <property type="match status" value="1"/>
</dbReference>
<dbReference type="PANTHER" id="PTHR13710">
    <property type="entry name" value="DNA HELICASE RECQ FAMILY MEMBER"/>
    <property type="match status" value="1"/>
</dbReference>
<dbReference type="PROSITE" id="PS00690">
    <property type="entry name" value="DEAH_ATP_HELICASE"/>
    <property type="match status" value="1"/>
</dbReference>
<evidence type="ECO:0000259" key="12">
    <source>
        <dbReference type="PROSITE" id="PS51194"/>
    </source>
</evidence>
<dbReference type="Pfam" id="PF00270">
    <property type="entry name" value="DEAD"/>
    <property type="match status" value="1"/>
</dbReference>
<evidence type="ECO:0000256" key="7">
    <source>
        <dbReference type="ARBA" id="ARBA00023125"/>
    </source>
</evidence>
<dbReference type="PANTHER" id="PTHR13710:SF105">
    <property type="entry name" value="ATP-DEPENDENT DNA HELICASE Q1"/>
    <property type="match status" value="1"/>
</dbReference>
<dbReference type="GO" id="GO:0005737">
    <property type="term" value="C:cytoplasm"/>
    <property type="evidence" value="ECO:0007669"/>
    <property type="project" value="TreeGrafter"/>
</dbReference>
<keyword evidence="2" id="KW-0479">Metal-binding</keyword>
<sequence>MDIQQTLHDIFGFSQFLPGQEEIISRLVNGSSALAVFPTGQGKSLCYQLTALHLPGLTLVVSPLVALMKDQVDFLEKKHLAAARLDSSLSHEEYAAVRQDLTSGRTKLLYVAPERFANERFLAGLKRLTISMMVIDEAHCISEWGHNFRPDYLKLAGISRELAIPVTLCLTATATPKVAEDICNAFAIAPENYIQTGFYRPNLTLRFSPSTKPQATLLQRLQEHQPGATIVYVTLQATAEKVAETLGKHGFPARPYHAGLKDDERHEVQDWFMASDQAIVVATIAFGMGIDKADIRYVYHYNLPKSLENYTQEIGRAGRDGQPAVCELLGNGRDLTVLENFSYGDTPDDEAIRELTAMILGQPDHFAVSVYELSREYDMRPLVVNTMLTYLELEKIISSTGPFYTTYTFLPHKTSAEIFARFDEERAAFLRGMFSCARKRQKWFSLDIDEVMAKLAAPRQRVVAALNYLEEQGDLELKVSGVRRGFKILRRPGTDEAAALTARLQENFRIREEQDIKRLGMVVSLVGRQACQTRFLLHYFGEELPENCGHCEFCLSGNAPGKNGALADERPAAIPAAAVARIRETLDEHHAALTTTRQQTRFFCGLSSPQTSRAGLLKHQSFGIVADHPFGLVKEWLESESVTT</sequence>
<dbReference type="SUPFAM" id="SSF52540">
    <property type="entry name" value="P-loop containing nucleoside triphosphate hydrolases"/>
    <property type="match status" value="1"/>
</dbReference>
<dbReference type="GO" id="GO:0006281">
    <property type="term" value="P:DNA repair"/>
    <property type="evidence" value="ECO:0007669"/>
    <property type="project" value="TreeGrafter"/>
</dbReference>
<dbReference type="PROSITE" id="PS51194">
    <property type="entry name" value="HELICASE_CTER"/>
    <property type="match status" value="1"/>
</dbReference>
<evidence type="ECO:0000256" key="3">
    <source>
        <dbReference type="ARBA" id="ARBA00022741"/>
    </source>
</evidence>
<comment type="similarity">
    <text evidence="1">Belongs to the helicase family. RecQ subfamily.</text>
</comment>
<dbReference type="EC" id="5.6.2.4" evidence="10"/>
<dbReference type="GO" id="GO:0005694">
    <property type="term" value="C:chromosome"/>
    <property type="evidence" value="ECO:0007669"/>
    <property type="project" value="TreeGrafter"/>
</dbReference>
<dbReference type="InterPro" id="IPR014001">
    <property type="entry name" value="Helicase_ATP-bd"/>
</dbReference>
<reference evidence="13" key="1">
    <citation type="submission" date="2018-06" db="EMBL/GenBank/DDBJ databases">
        <authorList>
            <person name="Zhirakovskaya E."/>
        </authorList>
    </citation>
    <scope>NUCLEOTIDE SEQUENCE</scope>
</reference>
<dbReference type="Gene3D" id="1.10.10.10">
    <property type="entry name" value="Winged helix-like DNA-binding domain superfamily/Winged helix DNA-binding domain"/>
    <property type="match status" value="1"/>
</dbReference>
<organism evidence="13">
    <name type="scientific">hydrothermal vent metagenome</name>
    <dbReference type="NCBI Taxonomy" id="652676"/>
    <lineage>
        <taxon>unclassified sequences</taxon>
        <taxon>metagenomes</taxon>
        <taxon>ecological metagenomes</taxon>
    </lineage>
</organism>
<dbReference type="InterPro" id="IPR036388">
    <property type="entry name" value="WH-like_DNA-bd_sf"/>
</dbReference>
<dbReference type="InterPro" id="IPR002464">
    <property type="entry name" value="DNA/RNA_helicase_DEAH_CS"/>
</dbReference>
<keyword evidence="4" id="KW-0378">Hydrolase</keyword>
<dbReference type="CDD" id="cd18018">
    <property type="entry name" value="DEXHc_RecQ4-like"/>
    <property type="match status" value="1"/>
</dbReference>
<dbReference type="GO" id="GO:0009378">
    <property type="term" value="F:four-way junction helicase activity"/>
    <property type="evidence" value="ECO:0007669"/>
    <property type="project" value="TreeGrafter"/>
</dbReference>
<dbReference type="InterPro" id="IPR011545">
    <property type="entry name" value="DEAD/DEAH_box_helicase_dom"/>
</dbReference>
<dbReference type="InterPro" id="IPR001650">
    <property type="entry name" value="Helicase_C-like"/>
</dbReference>
<evidence type="ECO:0000256" key="2">
    <source>
        <dbReference type="ARBA" id="ARBA00022723"/>
    </source>
</evidence>
<dbReference type="InterPro" id="IPR004589">
    <property type="entry name" value="DNA_helicase_ATP-dep_RecQ"/>
</dbReference>
<dbReference type="InterPro" id="IPR032284">
    <property type="entry name" value="RecQ_Zn-bd"/>
</dbReference>
<evidence type="ECO:0000256" key="5">
    <source>
        <dbReference type="ARBA" id="ARBA00022806"/>
    </source>
</evidence>